<name>A0A8S3YZ11_9EUPU</name>
<proteinExistence type="predicted"/>
<evidence type="ECO:0000256" key="1">
    <source>
        <dbReference type="SAM" id="Phobius"/>
    </source>
</evidence>
<organism evidence="2 3">
    <name type="scientific">Candidula unifasciata</name>
    <dbReference type="NCBI Taxonomy" id="100452"/>
    <lineage>
        <taxon>Eukaryota</taxon>
        <taxon>Metazoa</taxon>
        <taxon>Spiralia</taxon>
        <taxon>Lophotrochozoa</taxon>
        <taxon>Mollusca</taxon>
        <taxon>Gastropoda</taxon>
        <taxon>Heterobranchia</taxon>
        <taxon>Euthyneura</taxon>
        <taxon>Panpulmonata</taxon>
        <taxon>Eupulmonata</taxon>
        <taxon>Stylommatophora</taxon>
        <taxon>Helicina</taxon>
        <taxon>Helicoidea</taxon>
        <taxon>Geomitridae</taxon>
        <taxon>Candidula</taxon>
    </lineage>
</organism>
<evidence type="ECO:0000313" key="2">
    <source>
        <dbReference type="EMBL" id="CAG5120541.1"/>
    </source>
</evidence>
<sequence length="159" mass="17858">GLQNTAYKITFVKLSDMMADTSLEDHGNGTSSWMQRVTDSDREIIELVNITFLSGFISAFGIISNVINMLVFYRQGLHTAINIGFFSLAVFDMATLICQIAWAILAALVFQNDQLLPINYEDIQFMTIAYPREGFARDTCMITAFITAERCLCVVFPQT</sequence>
<evidence type="ECO:0008006" key="4">
    <source>
        <dbReference type="Google" id="ProtNLM"/>
    </source>
</evidence>
<dbReference type="Proteomes" id="UP000678393">
    <property type="component" value="Unassembled WGS sequence"/>
</dbReference>
<feature type="non-terminal residue" evidence="2">
    <location>
        <position position="159"/>
    </location>
</feature>
<dbReference type="OrthoDB" id="6157972at2759"/>
<dbReference type="EMBL" id="CAJHNH020000919">
    <property type="protein sequence ID" value="CAG5120541.1"/>
    <property type="molecule type" value="Genomic_DNA"/>
</dbReference>
<keyword evidence="1" id="KW-0472">Membrane</keyword>
<reference evidence="2" key="1">
    <citation type="submission" date="2021-04" db="EMBL/GenBank/DDBJ databases">
        <authorList>
            <consortium name="Molecular Ecology Group"/>
        </authorList>
    </citation>
    <scope>NUCLEOTIDE SEQUENCE</scope>
</reference>
<feature type="transmembrane region" description="Helical" evidence="1">
    <location>
        <begin position="50"/>
        <end position="73"/>
    </location>
</feature>
<accession>A0A8S3YZ11</accession>
<feature type="transmembrane region" description="Helical" evidence="1">
    <location>
        <begin position="85"/>
        <end position="110"/>
    </location>
</feature>
<dbReference type="SUPFAM" id="SSF81321">
    <property type="entry name" value="Family A G protein-coupled receptor-like"/>
    <property type="match status" value="1"/>
</dbReference>
<dbReference type="Gene3D" id="1.20.1070.10">
    <property type="entry name" value="Rhodopsin 7-helix transmembrane proteins"/>
    <property type="match status" value="1"/>
</dbReference>
<keyword evidence="1" id="KW-0812">Transmembrane</keyword>
<comment type="caution">
    <text evidence="2">The sequence shown here is derived from an EMBL/GenBank/DDBJ whole genome shotgun (WGS) entry which is preliminary data.</text>
</comment>
<feature type="non-terminal residue" evidence="2">
    <location>
        <position position="1"/>
    </location>
</feature>
<protein>
    <recommendedName>
        <fullName evidence="4">G-protein coupled receptors family 1 profile domain-containing protein</fullName>
    </recommendedName>
</protein>
<gene>
    <name evidence="2" type="ORF">CUNI_LOCUS6099</name>
</gene>
<dbReference type="AlphaFoldDB" id="A0A8S3YZ11"/>
<evidence type="ECO:0000313" key="3">
    <source>
        <dbReference type="Proteomes" id="UP000678393"/>
    </source>
</evidence>
<keyword evidence="1" id="KW-1133">Transmembrane helix</keyword>
<keyword evidence="3" id="KW-1185">Reference proteome</keyword>